<dbReference type="PIRSF" id="PIRSF000126">
    <property type="entry name" value="11-beta-HSD1"/>
    <property type="match status" value="1"/>
</dbReference>
<feature type="transmembrane region" description="Helical" evidence="4">
    <location>
        <begin position="6"/>
        <end position="31"/>
    </location>
</feature>
<dbReference type="PANTHER" id="PTHR43899">
    <property type="entry name" value="RH59310P"/>
    <property type="match status" value="1"/>
</dbReference>
<dbReference type="PRINTS" id="PR00081">
    <property type="entry name" value="GDHRDH"/>
</dbReference>
<keyword evidence="4" id="KW-0472">Membrane</keyword>
<dbReference type="AlphaFoldDB" id="A0AAR2JGV6"/>
<keyword evidence="1" id="KW-0521">NADP</keyword>
<keyword evidence="4" id="KW-1133">Transmembrane helix</keyword>
<dbReference type="GO" id="GO:0006694">
    <property type="term" value="P:steroid biosynthetic process"/>
    <property type="evidence" value="ECO:0007669"/>
    <property type="project" value="UniProtKB-KW"/>
</dbReference>
<dbReference type="GeneID" id="108437593"/>
<dbReference type="InterPro" id="IPR051019">
    <property type="entry name" value="VLCFA-Steroid_DH"/>
</dbReference>
<name>A0AAR2JGV6_PYGNA</name>
<dbReference type="RefSeq" id="XP_017570267.1">
    <property type="nucleotide sequence ID" value="XM_017714778.2"/>
</dbReference>
<reference evidence="5" key="2">
    <citation type="submission" date="2025-08" db="UniProtKB">
        <authorList>
            <consortium name="Ensembl"/>
        </authorList>
    </citation>
    <scope>IDENTIFICATION</scope>
</reference>
<evidence type="ECO:0000313" key="6">
    <source>
        <dbReference type="Proteomes" id="UP001501920"/>
    </source>
</evidence>
<proteinExistence type="predicted"/>
<keyword evidence="2" id="KW-0444">Lipid biosynthesis</keyword>
<reference evidence="5 6" key="1">
    <citation type="submission" date="2020-10" db="EMBL/GenBank/DDBJ databases">
        <title>Pygocentrus nattereri (red-bellied piranha) genome, fPygNat1, primary haplotype.</title>
        <authorList>
            <person name="Myers G."/>
            <person name="Meyer A."/>
            <person name="Karagic N."/>
            <person name="Pippel M."/>
            <person name="Winkler S."/>
            <person name="Tracey A."/>
            <person name="Wood J."/>
            <person name="Formenti G."/>
            <person name="Howe K."/>
            <person name="Fedrigo O."/>
            <person name="Jarvis E.D."/>
        </authorList>
    </citation>
    <scope>NUCLEOTIDE SEQUENCE [LARGE SCALE GENOMIC DNA]</scope>
</reference>
<evidence type="ECO:0000256" key="3">
    <source>
        <dbReference type="ARBA" id="ARBA00023002"/>
    </source>
</evidence>
<evidence type="ECO:0000256" key="4">
    <source>
        <dbReference type="SAM" id="Phobius"/>
    </source>
</evidence>
<protein>
    <recommendedName>
        <fullName evidence="7">Hydroxysteroid (17-beta) dehydrogenase 3</fullName>
    </recommendedName>
</protein>
<organism evidence="5 6">
    <name type="scientific">Pygocentrus nattereri</name>
    <name type="common">Red-bellied piranha</name>
    <dbReference type="NCBI Taxonomy" id="42514"/>
    <lineage>
        <taxon>Eukaryota</taxon>
        <taxon>Metazoa</taxon>
        <taxon>Chordata</taxon>
        <taxon>Craniata</taxon>
        <taxon>Vertebrata</taxon>
        <taxon>Euteleostomi</taxon>
        <taxon>Actinopterygii</taxon>
        <taxon>Neopterygii</taxon>
        <taxon>Teleostei</taxon>
        <taxon>Ostariophysi</taxon>
        <taxon>Characiformes</taxon>
        <taxon>Characoidei</taxon>
        <taxon>Pygocentrus</taxon>
    </lineage>
</organism>
<dbReference type="Ensembl" id="ENSPNAT00000067153.1">
    <property type="protein sequence ID" value="ENSPNAP00000049439.1"/>
    <property type="gene ID" value="ENSPNAG00000031186.1"/>
</dbReference>
<evidence type="ECO:0008006" key="7">
    <source>
        <dbReference type="Google" id="ProtNLM"/>
    </source>
</evidence>
<accession>A0AAR2JGV6</accession>
<dbReference type="GeneTree" id="ENSGT00940000160266"/>
<keyword evidence="2" id="KW-0443">Lipid metabolism</keyword>
<dbReference type="Pfam" id="PF00106">
    <property type="entry name" value="adh_short"/>
    <property type="match status" value="1"/>
</dbReference>
<evidence type="ECO:0000256" key="2">
    <source>
        <dbReference type="ARBA" id="ARBA00022955"/>
    </source>
</evidence>
<dbReference type="Gene3D" id="3.40.50.720">
    <property type="entry name" value="NAD(P)-binding Rossmann-like Domain"/>
    <property type="match status" value="1"/>
</dbReference>
<dbReference type="FunFam" id="3.40.50.720:FF:000137">
    <property type="entry name" value="Hydroxysteroid (17-beta) dehydrogenase 3"/>
    <property type="match status" value="1"/>
</dbReference>
<dbReference type="Proteomes" id="UP001501920">
    <property type="component" value="Chromosome 28"/>
</dbReference>
<dbReference type="GO" id="GO:0047045">
    <property type="term" value="F:testosterone dehydrogenase (NADP+) activity"/>
    <property type="evidence" value="ECO:0007669"/>
    <property type="project" value="TreeGrafter"/>
</dbReference>
<dbReference type="InterPro" id="IPR002347">
    <property type="entry name" value="SDR_fam"/>
</dbReference>
<reference evidence="5" key="3">
    <citation type="submission" date="2025-09" db="UniProtKB">
        <authorList>
            <consortium name="Ensembl"/>
        </authorList>
    </citation>
    <scope>IDENTIFICATION</scope>
</reference>
<evidence type="ECO:0000256" key="1">
    <source>
        <dbReference type="ARBA" id="ARBA00022857"/>
    </source>
</evidence>
<keyword evidence="6" id="KW-1185">Reference proteome</keyword>
<dbReference type="PANTHER" id="PTHR43899:SF7">
    <property type="entry name" value="17-BETA-HYDROXYSTEROID DEHYDROGENASE TYPE 3"/>
    <property type="match status" value="1"/>
</dbReference>
<evidence type="ECO:0000313" key="5">
    <source>
        <dbReference type="Ensembl" id="ENSPNAP00000049439.1"/>
    </source>
</evidence>
<keyword evidence="3" id="KW-0560">Oxidoreductase</keyword>
<keyword evidence="2" id="KW-0752">Steroid biosynthesis</keyword>
<dbReference type="CTD" id="3293"/>
<sequence length="307" mass="34253">MALTELIFTLVGACVVLFYCAKLVHMLMLLFPRVWYPLPENFFTSMGKWAVITGASDGIGKAYAQELARRGLNVVIISRSKEKLDRLAREIEDTTGVKAITIAADFTKDDVFGVIKENIQGLDVAILVNNVGMQPAFIPCKLLETDHLEEKMHQVINCNVKTAVKMCHIVLPGMVERGRGIILTVSSGMAKIPFPIYTLYIATKIFLERFSQGLQAEYKSNGILFQTVSPFGVSTAMMGNQKAGFFVFTAEEFVRSSLMYLKAGEQTYGSIRHAVLGWVIQAIPTWVLRSEAFHHIFQEFVKKQVAS</sequence>
<dbReference type="SMR" id="A0AAR2JGV6"/>
<dbReference type="GO" id="GO:0005783">
    <property type="term" value="C:endoplasmic reticulum"/>
    <property type="evidence" value="ECO:0007669"/>
    <property type="project" value="TreeGrafter"/>
</dbReference>
<gene>
    <name evidence="5" type="primary">HSD17B3</name>
</gene>
<dbReference type="SUPFAM" id="SSF51735">
    <property type="entry name" value="NAD(P)-binding Rossmann-fold domains"/>
    <property type="match status" value="1"/>
</dbReference>
<dbReference type="InterPro" id="IPR036291">
    <property type="entry name" value="NAD(P)-bd_dom_sf"/>
</dbReference>
<keyword evidence="4" id="KW-0812">Transmembrane</keyword>
<dbReference type="CDD" id="cd05356">
    <property type="entry name" value="17beta-HSD1_like_SDR_c"/>
    <property type="match status" value="1"/>
</dbReference>